<dbReference type="PROSITE" id="PS50157">
    <property type="entry name" value="ZINC_FINGER_C2H2_2"/>
    <property type="match status" value="3"/>
</dbReference>
<dbReference type="PANTHER" id="PTHR47591:SF1">
    <property type="entry name" value="ZINC FINGER PROTEIN ZAT2-RELATED"/>
    <property type="match status" value="1"/>
</dbReference>
<reference evidence="4" key="1">
    <citation type="journal article" date="2019" name="Nat. Commun.">
        <title>Genome-wide association mapping of date palm fruit traits.</title>
        <authorList>
            <person name="Hazzouri K.M."/>
            <person name="Gros-Balthazard M."/>
            <person name="Flowers J.M."/>
            <person name="Copetti D."/>
            <person name="Lemansour A."/>
            <person name="Lebrun M."/>
            <person name="Masmoudi K."/>
            <person name="Ferrand S."/>
            <person name="Dhar M.I."/>
            <person name="Fresquez Z.A."/>
            <person name="Rosas U."/>
            <person name="Zhang J."/>
            <person name="Talag J."/>
            <person name="Lee S."/>
            <person name="Kudrna D."/>
            <person name="Powell R.F."/>
            <person name="Leitch I.J."/>
            <person name="Krueger R.R."/>
            <person name="Wing R.A."/>
            <person name="Amiri K.M.A."/>
            <person name="Purugganan M.D."/>
        </authorList>
    </citation>
    <scope>NUCLEOTIDE SEQUENCE [LARGE SCALE GENOMIC DNA]</scope>
    <source>
        <strain evidence="4">cv. Khalas</strain>
    </source>
</reference>
<keyword evidence="1" id="KW-0479">Metal-binding</keyword>
<dbReference type="InterPro" id="IPR013087">
    <property type="entry name" value="Znf_C2H2_type"/>
</dbReference>
<feature type="domain" description="C2H2-type" evidence="3">
    <location>
        <begin position="351"/>
        <end position="373"/>
    </location>
</feature>
<dbReference type="GO" id="GO:0008270">
    <property type="term" value="F:zinc ion binding"/>
    <property type="evidence" value="ECO:0007669"/>
    <property type="project" value="UniProtKB-KW"/>
</dbReference>
<dbReference type="InterPro" id="IPR036236">
    <property type="entry name" value="Znf_C2H2_sf"/>
</dbReference>
<feature type="domain" description="C2H2-type" evidence="3">
    <location>
        <begin position="294"/>
        <end position="321"/>
    </location>
</feature>
<dbReference type="AlphaFoldDB" id="A0A8B9AFP3"/>
<accession>A0A8B9AFP3</accession>
<dbReference type="Gene3D" id="3.30.160.60">
    <property type="entry name" value="Classic Zinc Finger"/>
    <property type="match status" value="1"/>
</dbReference>
<feature type="region of interest" description="Disordered" evidence="2">
    <location>
        <begin position="54"/>
        <end position="84"/>
    </location>
</feature>
<dbReference type="Proteomes" id="UP000228380">
    <property type="component" value="Chromosome 8"/>
</dbReference>
<feature type="compositionally biased region" description="Polar residues" evidence="2">
    <location>
        <begin position="382"/>
        <end position="414"/>
    </location>
</feature>
<feature type="domain" description="C2H2-type" evidence="3">
    <location>
        <begin position="107"/>
        <end position="129"/>
    </location>
</feature>
<keyword evidence="1" id="KW-0863">Zinc-finger</keyword>
<sequence length="437" mass="47308">MGDGSDFEKLTVKALLRRKLKHRKIKYHDGDVACDTLSSPRSLTALDCQVKARSDTEEDGIIGSPEAGAESKQQSSDGFPPSTKVSIADHKAVSHNLGKRKHMDDDATCKLCGKNFSSMKALYGHMRSHERNWRGLTPPPEGNTLVPIPAANFNSCNIVSSALKWYANANRSRKAKAAANPRIEEESEDPLINAAKNLMFLANGGFSLDSTPARQQQNRNSVPYDLKAMNNEDDLKISTTAQMDVDKTEKSSNQNINSSVIDCNETVDMSSEKPTKKKDDLEVVTELAGDQKQYLCTACNKSFSTHQALGGHTASHNKSKSNAGVEEAKLAQAEGNLIGQSGGSAMKVSEHRCKICGLVFPTGQALGGHMRKHWTGPENIAAPSSSENARKANQPSSSSEKATKANQPSSSSENAPKAERRYLDIDINEPAPPEDAE</sequence>
<proteinExistence type="predicted"/>
<dbReference type="GeneID" id="120111736"/>
<dbReference type="PANTHER" id="PTHR47591">
    <property type="entry name" value="ZINC FINGER PROTEIN ZAT2-RELATED"/>
    <property type="match status" value="1"/>
</dbReference>
<evidence type="ECO:0000313" key="4">
    <source>
        <dbReference type="Proteomes" id="UP000228380"/>
    </source>
</evidence>
<dbReference type="OrthoDB" id="773799at2759"/>
<evidence type="ECO:0000256" key="2">
    <source>
        <dbReference type="SAM" id="MobiDB-lite"/>
    </source>
</evidence>
<dbReference type="SMART" id="SM00355">
    <property type="entry name" value="ZnF_C2H2"/>
    <property type="match status" value="3"/>
</dbReference>
<dbReference type="KEGG" id="pda:120111736"/>
<reference evidence="5" key="2">
    <citation type="submission" date="2025-08" db="UniProtKB">
        <authorList>
            <consortium name="RefSeq"/>
        </authorList>
    </citation>
    <scope>IDENTIFICATION</scope>
    <source>
        <tissue evidence="5">Young leaves</tissue>
    </source>
</reference>
<evidence type="ECO:0000313" key="5">
    <source>
        <dbReference type="RefSeq" id="XP_038985541.1"/>
    </source>
</evidence>
<gene>
    <name evidence="5" type="primary">LOC120111736</name>
</gene>
<dbReference type="PROSITE" id="PS00028">
    <property type="entry name" value="ZINC_FINGER_C2H2_1"/>
    <property type="match status" value="3"/>
</dbReference>
<evidence type="ECO:0000259" key="3">
    <source>
        <dbReference type="PROSITE" id="PS50157"/>
    </source>
</evidence>
<dbReference type="Pfam" id="PF13912">
    <property type="entry name" value="zf-C2H2_6"/>
    <property type="match status" value="3"/>
</dbReference>
<organism evidence="4 5">
    <name type="scientific">Phoenix dactylifera</name>
    <name type="common">Date palm</name>
    <dbReference type="NCBI Taxonomy" id="42345"/>
    <lineage>
        <taxon>Eukaryota</taxon>
        <taxon>Viridiplantae</taxon>
        <taxon>Streptophyta</taxon>
        <taxon>Embryophyta</taxon>
        <taxon>Tracheophyta</taxon>
        <taxon>Spermatophyta</taxon>
        <taxon>Magnoliopsida</taxon>
        <taxon>Liliopsida</taxon>
        <taxon>Arecaceae</taxon>
        <taxon>Coryphoideae</taxon>
        <taxon>Phoeniceae</taxon>
        <taxon>Phoenix</taxon>
    </lineage>
</organism>
<protein>
    <submittedName>
        <fullName evidence="5">Zinc finger protein ZAT9-like</fullName>
    </submittedName>
</protein>
<evidence type="ECO:0000256" key="1">
    <source>
        <dbReference type="PROSITE-ProRule" id="PRU00042"/>
    </source>
</evidence>
<dbReference type="RefSeq" id="XP_038985541.1">
    <property type="nucleotide sequence ID" value="XM_039129613.1"/>
</dbReference>
<keyword evidence="1" id="KW-0862">Zinc</keyword>
<dbReference type="SUPFAM" id="SSF57667">
    <property type="entry name" value="beta-beta-alpha zinc fingers"/>
    <property type="match status" value="1"/>
</dbReference>
<feature type="region of interest" description="Disordered" evidence="2">
    <location>
        <begin position="369"/>
        <end position="437"/>
    </location>
</feature>
<keyword evidence="4" id="KW-1185">Reference proteome</keyword>
<name>A0A8B9AFP3_PHODC</name>